<dbReference type="SUPFAM" id="SSF52317">
    <property type="entry name" value="Class I glutamine amidotransferase-like"/>
    <property type="match status" value="1"/>
</dbReference>
<dbReference type="PANTHER" id="PTHR43235">
    <property type="entry name" value="GLUTAMINE AMIDOTRANSFERASE PB2B2.05-RELATED"/>
    <property type="match status" value="1"/>
</dbReference>
<dbReference type="RefSeq" id="WP_188570315.1">
    <property type="nucleotide sequence ID" value="NZ_BMFW01000002.1"/>
</dbReference>
<accession>A0ABQ2AJF1</accession>
<dbReference type="InterPro" id="IPR044668">
    <property type="entry name" value="PuuD-like"/>
</dbReference>
<sequence>METTDTVVKPVIGLSTYLEQADTAGCGAVSAAFLPETYLAPIIAAGGIPTLLPPQPVAQGVIEVLVSRLDGLLIPGGWDVDPALYGQELHPSTDQPRPERDAWEQALIREAIRQDVPLLCICRGEQLLNVTLGGTLHQHLPDVVGHSEHQLGSFQYNRIPVEVRPESQLAQLIGSDVQMVPVAHHQAVDKLGDGLVASAWTEEHVVEAIEYPAATFTMGIQWHPEELSEDYGLFQGFVEAARATYLSRLRPATPPSVADSPASFLPGTTPAISVHPEAF</sequence>
<dbReference type="GO" id="GO:0016787">
    <property type="term" value="F:hydrolase activity"/>
    <property type="evidence" value="ECO:0007669"/>
    <property type="project" value="UniProtKB-KW"/>
</dbReference>
<evidence type="ECO:0000313" key="2">
    <source>
        <dbReference type="Proteomes" id="UP000643279"/>
    </source>
</evidence>
<proteinExistence type="predicted"/>
<keyword evidence="2" id="KW-1185">Reference proteome</keyword>
<dbReference type="CDD" id="cd01745">
    <property type="entry name" value="GATase1_2"/>
    <property type="match status" value="1"/>
</dbReference>
<gene>
    <name evidence="1" type="ORF">GCM10007170_07430</name>
</gene>
<evidence type="ECO:0000313" key="1">
    <source>
        <dbReference type="EMBL" id="GGH91388.1"/>
    </source>
</evidence>
<organism evidence="1 2">
    <name type="scientific">Arthrobacter liuii</name>
    <dbReference type="NCBI Taxonomy" id="1476996"/>
    <lineage>
        <taxon>Bacteria</taxon>
        <taxon>Bacillati</taxon>
        <taxon>Actinomycetota</taxon>
        <taxon>Actinomycetes</taxon>
        <taxon>Micrococcales</taxon>
        <taxon>Micrococcaceae</taxon>
        <taxon>Arthrobacter</taxon>
    </lineage>
</organism>
<keyword evidence="1" id="KW-0378">Hydrolase</keyword>
<comment type="caution">
    <text evidence="1">The sequence shown here is derived from an EMBL/GenBank/DDBJ whole genome shotgun (WGS) entry which is preliminary data.</text>
</comment>
<dbReference type="PROSITE" id="PS51273">
    <property type="entry name" value="GATASE_TYPE_1"/>
    <property type="match status" value="1"/>
</dbReference>
<dbReference type="Gene3D" id="3.40.50.880">
    <property type="match status" value="1"/>
</dbReference>
<dbReference type="InterPro" id="IPR029062">
    <property type="entry name" value="Class_I_gatase-like"/>
</dbReference>
<dbReference type="Pfam" id="PF07722">
    <property type="entry name" value="Peptidase_C26"/>
    <property type="match status" value="1"/>
</dbReference>
<protein>
    <submittedName>
        <fullName evidence="1">Gamma-glutamyl-gamma-aminobutyrate hydrolase</fullName>
    </submittedName>
</protein>
<dbReference type="InterPro" id="IPR011697">
    <property type="entry name" value="Peptidase_C26"/>
</dbReference>
<dbReference type="Proteomes" id="UP000643279">
    <property type="component" value="Unassembled WGS sequence"/>
</dbReference>
<reference evidence="2" key="1">
    <citation type="journal article" date="2019" name="Int. J. Syst. Evol. Microbiol.">
        <title>The Global Catalogue of Microorganisms (GCM) 10K type strain sequencing project: providing services to taxonomists for standard genome sequencing and annotation.</title>
        <authorList>
            <consortium name="The Broad Institute Genomics Platform"/>
            <consortium name="The Broad Institute Genome Sequencing Center for Infectious Disease"/>
            <person name="Wu L."/>
            <person name="Ma J."/>
        </authorList>
    </citation>
    <scope>NUCLEOTIDE SEQUENCE [LARGE SCALE GENOMIC DNA]</scope>
    <source>
        <strain evidence="2">CGMCC 1.12778</strain>
    </source>
</reference>
<name>A0ABQ2AJF1_9MICC</name>
<dbReference type="EMBL" id="BMFW01000002">
    <property type="protein sequence ID" value="GGH91388.1"/>
    <property type="molecule type" value="Genomic_DNA"/>
</dbReference>
<dbReference type="PANTHER" id="PTHR43235:SF1">
    <property type="entry name" value="GLUTAMINE AMIDOTRANSFERASE PB2B2.05-RELATED"/>
    <property type="match status" value="1"/>
</dbReference>